<feature type="transmembrane region" description="Helical" evidence="7">
    <location>
        <begin position="130"/>
        <end position="153"/>
    </location>
</feature>
<evidence type="ECO:0000259" key="8">
    <source>
        <dbReference type="PROSITE" id="PS50893"/>
    </source>
</evidence>
<name>A0A1C5G704_MICEH</name>
<evidence type="ECO:0000259" key="9">
    <source>
        <dbReference type="PROSITE" id="PS50929"/>
    </source>
</evidence>
<dbReference type="EMBL" id="LT607733">
    <property type="protein sequence ID" value="SCG15654.1"/>
    <property type="molecule type" value="Genomic_DNA"/>
</dbReference>
<dbReference type="SUPFAM" id="SSF52540">
    <property type="entry name" value="P-loop containing nucleoside triphosphate hydrolases"/>
    <property type="match status" value="1"/>
</dbReference>
<comment type="subcellular location">
    <subcellularLocation>
        <location evidence="1">Cell membrane</location>
        <topology evidence="1">Multi-pass membrane protein</topology>
    </subcellularLocation>
</comment>
<evidence type="ECO:0000256" key="5">
    <source>
        <dbReference type="ARBA" id="ARBA00022989"/>
    </source>
</evidence>
<evidence type="ECO:0000313" key="10">
    <source>
        <dbReference type="EMBL" id="SCG15654.1"/>
    </source>
</evidence>
<keyword evidence="5 7" id="KW-1133">Transmembrane helix</keyword>
<reference evidence="10 11" key="1">
    <citation type="submission" date="2016-06" db="EMBL/GenBank/DDBJ databases">
        <authorList>
            <person name="Kjaerup R.B."/>
            <person name="Dalgaard T.S."/>
            <person name="Juul-Madsen H.R."/>
        </authorList>
    </citation>
    <scope>NUCLEOTIDE SEQUENCE [LARGE SCALE GENOMIC DNA]</scope>
    <source>
        <strain evidence="10 11">DSM 43913</strain>
    </source>
</reference>
<dbReference type="InterPro" id="IPR036640">
    <property type="entry name" value="ABC1_TM_sf"/>
</dbReference>
<evidence type="ECO:0000256" key="1">
    <source>
        <dbReference type="ARBA" id="ARBA00004651"/>
    </source>
</evidence>
<evidence type="ECO:0000313" key="11">
    <source>
        <dbReference type="Proteomes" id="UP000198251"/>
    </source>
</evidence>
<dbReference type="GO" id="GO:0005886">
    <property type="term" value="C:plasma membrane"/>
    <property type="evidence" value="ECO:0007669"/>
    <property type="project" value="UniProtKB-SubCell"/>
</dbReference>
<dbReference type="AlphaFoldDB" id="A0A1C5G704"/>
<evidence type="ECO:0000256" key="4">
    <source>
        <dbReference type="ARBA" id="ARBA00022840"/>
    </source>
</evidence>
<feature type="transmembrane region" description="Helical" evidence="7">
    <location>
        <begin position="159"/>
        <end position="178"/>
    </location>
</feature>
<evidence type="ECO:0000256" key="6">
    <source>
        <dbReference type="ARBA" id="ARBA00023136"/>
    </source>
</evidence>
<sequence length="571" mass="58693">MAHPLTPAASPYRMTVGAAPGWLAVSVVAAIAGALTATALPGALARVVDTTLAGDPDHKALGWLLALVLSDAAAALLGTVAAATAGAAATVAVRRRLIDHLLTLGLAGPRAHPAGDIATRVTSGVPPVTGALATAVTAFVSLGTAAVAVVLLARLDWRLTATLLLTVPAVLVLMRLFMHRAGDLFAAYQRLQSGIAARLLDALAGARSIRAGGTIERDIERVLTPLPQLSDTGHALWRLQRGAAYGVGLLLPIGQLAVLTVAGFGVTAGRLTPGELLAAGGYTMLALQSFSQVDTVIGLAHARAAANRLRELLSLPDPLGQPGTLLPRPTEAGLTFEQVTVDGSTGPVLDKLDLTVPAGMSVAVVGRSGAGKSTLAQLAGRLAEPDAGRVLLAGVDLRQLDPAALRRSVAYAFERPALLGGTVGGLLRLGRPEATTAEIEAAARAAQAHRFIVRLPAGYDTALSAVRLSGGEYQRLGLARALLHACPLTVLDDATSSLDTATEVEVGRALTRLLFGRTSLVVAHRASTAARADFVAWLHAGQVRALAPHAELWTDPQYRALFQAGSPTEDA</sequence>
<feature type="domain" description="ABC transporter" evidence="8">
    <location>
        <begin position="334"/>
        <end position="565"/>
    </location>
</feature>
<dbReference type="InterPro" id="IPR027417">
    <property type="entry name" value="P-loop_NTPase"/>
</dbReference>
<dbReference type="InterPro" id="IPR003593">
    <property type="entry name" value="AAA+_ATPase"/>
</dbReference>
<organism evidence="10 11">
    <name type="scientific">Micromonospora echinofusca</name>
    <dbReference type="NCBI Taxonomy" id="47858"/>
    <lineage>
        <taxon>Bacteria</taxon>
        <taxon>Bacillati</taxon>
        <taxon>Actinomycetota</taxon>
        <taxon>Actinomycetes</taxon>
        <taxon>Micromonosporales</taxon>
        <taxon>Micromonosporaceae</taxon>
        <taxon>Micromonospora</taxon>
    </lineage>
</organism>
<keyword evidence="6 7" id="KW-0472">Membrane</keyword>
<evidence type="ECO:0000256" key="3">
    <source>
        <dbReference type="ARBA" id="ARBA00022741"/>
    </source>
</evidence>
<keyword evidence="2 7" id="KW-0812">Transmembrane</keyword>
<gene>
    <name evidence="10" type="ORF">GA0070610_1895</name>
</gene>
<dbReference type="PANTHER" id="PTHR43394:SF1">
    <property type="entry name" value="ATP-BINDING CASSETTE SUB-FAMILY B MEMBER 10, MITOCHONDRIAL"/>
    <property type="match status" value="1"/>
</dbReference>
<dbReference type="Gene3D" id="3.40.50.300">
    <property type="entry name" value="P-loop containing nucleotide triphosphate hydrolases"/>
    <property type="match status" value="1"/>
</dbReference>
<protein>
    <submittedName>
        <fullName evidence="10">ATP-binding cassette, subfamily B</fullName>
    </submittedName>
</protein>
<dbReference type="InterPro" id="IPR011527">
    <property type="entry name" value="ABC1_TM_dom"/>
</dbReference>
<dbReference type="SMART" id="SM00382">
    <property type="entry name" value="AAA"/>
    <property type="match status" value="1"/>
</dbReference>
<keyword evidence="11" id="KW-1185">Reference proteome</keyword>
<dbReference type="GO" id="GO:0015421">
    <property type="term" value="F:ABC-type oligopeptide transporter activity"/>
    <property type="evidence" value="ECO:0007669"/>
    <property type="project" value="TreeGrafter"/>
</dbReference>
<feature type="transmembrane region" description="Helical" evidence="7">
    <location>
        <begin position="243"/>
        <end position="266"/>
    </location>
</feature>
<dbReference type="SUPFAM" id="SSF90123">
    <property type="entry name" value="ABC transporter transmembrane region"/>
    <property type="match status" value="1"/>
</dbReference>
<dbReference type="Pfam" id="PF00005">
    <property type="entry name" value="ABC_tran"/>
    <property type="match status" value="1"/>
</dbReference>
<dbReference type="PROSITE" id="PS50929">
    <property type="entry name" value="ABC_TM1F"/>
    <property type="match status" value="1"/>
</dbReference>
<feature type="transmembrane region" description="Helical" evidence="7">
    <location>
        <begin position="60"/>
        <end position="93"/>
    </location>
</feature>
<dbReference type="GO" id="GO:0016887">
    <property type="term" value="F:ATP hydrolysis activity"/>
    <property type="evidence" value="ECO:0007669"/>
    <property type="project" value="InterPro"/>
</dbReference>
<proteinExistence type="predicted"/>
<dbReference type="Pfam" id="PF00664">
    <property type="entry name" value="ABC_membrane"/>
    <property type="match status" value="1"/>
</dbReference>
<keyword evidence="3" id="KW-0547">Nucleotide-binding</keyword>
<dbReference type="InterPro" id="IPR003439">
    <property type="entry name" value="ABC_transporter-like_ATP-bd"/>
</dbReference>
<evidence type="ECO:0000256" key="2">
    <source>
        <dbReference type="ARBA" id="ARBA00022692"/>
    </source>
</evidence>
<dbReference type="InterPro" id="IPR039421">
    <property type="entry name" value="Type_1_exporter"/>
</dbReference>
<dbReference type="PROSITE" id="PS50893">
    <property type="entry name" value="ABC_TRANSPORTER_2"/>
    <property type="match status" value="1"/>
</dbReference>
<keyword evidence="4 10" id="KW-0067">ATP-binding</keyword>
<dbReference type="Proteomes" id="UP000198251">
    <property type="component" value="Chromosome I"/>
</dbReference>
<dbReference type="PANTHER" id="PTHR43394">
    <property type="entry name" value="ATP-DEPENDENT PERMEASE MDL1, MITOCHONDRIAL"/>
    <property type="match status" value="1"/>
</dbReference>
<dbReference type="CDD" id="cd03228">
    <property type="entry name" value="ABCC_MRP_Like"/>
    <property type="match status" value="1"/>
</dbReference>
<dbReference type="CDD" id="cd07346">
    <property type="entry name" value="ABC_6TM_exporters"/>
    <property type="match status" value="1"/>
</dbReference>
<feature type="domain" description="ABC transmembrane type-1" evidence="9">
    <location>
        <begin position="24"/>
        <end position="293"/>
    </location>
</feature>
<feature type="transmembrane region" description="Helical" evidence="7">
    <location>
        <begin position="21"/>
        <end position="40"/>
    </location>
</feature>
<accession>A0A1C5G704</accession>
<dbReference type="GO" id="GO:0005524">
    <property type="term" value="F:ATP binding"/>
    <property type="evidence" value="ECO:0007669"/>
    <property type="project" value="UniProtKB-KW"/>
</dbReference>
<dbReference type="Gene3D" id="1.20.1560.10">
    <property type="entry name" value="ABC transporter type 1, transmembrane domain"/>
    <property type="match status" value="1"/>
</dbReference>
<evidence type="ECO:0000256" key="7">
    <source>
        <dbReference type="SAM" id="Phobius"/>
    </source>
</evidence>